<dbReference type="Pfam" id="PF02397">
    <property type="entry name" value="Bac_transf"/>
    <property type="match status" value="1"/>
</dbReference>
<proteinExistence type="inferred from homology"/>
<dbReference type="PANTHER" id="PTHR30576:SF8">
    <property type="entry name" value="UNDECAPRENYL-PHOSPHATE GALACTOSE PHOSPHOTRANSFERASE"/>
    <property type="match status" value="1"/>
</dbReference>
<feature type="domain" description="Bacterial sugar transferase" evidence="2">
    <location>
        <begin position="13"/>
        <end position="120"/>
    </location>
</feature>
<dbReference type="InterPro" id="IPR003362">
    <property type="entry name" value="Bact_transf"/>
</dbReference>
<keyword evidence="4" id="KW-1185">Reference proteome</keyword>
<evidence type="ECO:0000259" key="2">
    <source>
        <dbReference type="Pfam" id="PF02397"/>
    </source>
</evidence>
<comment type="similarity">
    <text evidence="1">Belongs to the bacterial sugar transferase family.</text>
</comment>
<accession>A0ABU0AZJ1</accession>
<evidence type="ECO:0000313" key="4">
    <source>
        <dbReference type="Proteomes" id="UP001225644"/>
    </source>
</evidence>
<gene>
    <name evidence="3" type="ORF">J2Z49_000990</name>
</gene>
<organism evidence="3 4">
    <name type="scientific">Desulfofundulus luciae</name>
    <dbReference type="NCBI Taxonomy" id="74702"/>
    <lineage>
        <taxon>Bacteria</taxon>
        <taxon>Bacillati</taxon>
        <taxon>Bacillota</taxon>
        <taxon>Clostridia</taxon>
        <taxon>Eubacteriales</taxon>
        <taxon>Peptococcaceae</taxon>
        <taxon>Desulfofundulus</taxon>
    </lineage>
</organism>
<dbReference type="PANTHER" id="PTHR30576">
    <property type="entry name" value="COLANIC BIOSYNTHESIS UDP-GLUCOSE LIPID CARRIER TRANSFERASE"/>
    <property type="match status" value="1"/>
</dbReference>
<protein>
    <submittedName>
        <fullName evidence="3">Lipopolysaccharide/colanic/teichoic acid biosynthesis glycosyltransferase</fullName>
    </submittedName>
</protein>
<reference evidence="3 4" key="1">
    <citation type="submission" date="2023-07" db="EMBL/GenBank/DDBJ databases">
        <title>Genomic Encyclopedia of Type Strains, Phase IV (KMG-IV): sequencing the most valuable type-strain genomes for metagenomic binning, comparative biology and taxonomic classification.</title>
        <authorList>
            <person name="Goeker M."/>
        </authorList>
    </citation>
    <scope>NUCLEOTIDE SEQUENCE [LARGE SCALE GENOMIC DNA]</scope>
    <source>
        <strain evidence="3 4">DSM 12396</strain>
    </source>
</reference>
<dbReference type="Proteomes" id="UP001225644">
    <property type="component" value="Unassembled WGS sequence"/>
</dbReference>
<sequence length="145" mass="16979">MKEERDSRGDLLPDGQRLTRLGRFLRSTSLDELPELFNVLKGDMSLVGPRPLLMEYLERYTPEQARRHEVKPGITGWAQVNGRNAITWEEKFKLDVWYVDNWSLWLDVKIMWLTLVKILKREGISAQGHATMPEFMGRKGNDYQT</sequence>
<evidence type="ECO:0000256" key="1">
    <source>
        <dbReference type="ARBA" id="ARBA00006464"/>
    </source>
</evidence>
<name>A0ABU0AZJ1_9FIRM</name>
<dbReference type="EMBL" id="JAUSUX010000006">
    <property type="protein sequence ID" value="MDQ0285885.1"/>
    <property type="molecule type" value="Genomic_DNA"/>
</dbReference>
<evidence type="ECO:0000313" key="3">
    <source>
        <dbReference type="EMBL" id="MDQ0285885.1"/>
    </source>
</evidence>
<comment type="caution">
    <text evidence="3">The sequence shown here is derived from an EMBL/GenBank/DDBJ whole genome shotgun (WGS) entry which is preliminary data.</text>
</comment>